<dbReference type="EMBL" id="JAZGSY010000099">
    <property type="protein sequence ID" value="KAL1840792.1"/>
    <property type="molecule type" value="Genomic_DNA"/>
</dbReference>
<evidence type="ECO:0000256" key="1">
    <source>
        <dbReference type="SAM" id="MobiDB-lite"/>
    </source>
</evidence>
<keyword evidence="4" id="KW-1185">Reference proteome</keyword>
<organism evidence="3 4">
    <name type="scientific">Humicola insolens</name>
    <name type="common">Soft-rot fungus</name>
    <dbReference type="NCBI Taxonomy" id="85995"/>
    <lineage>
        <taxon>Eukaryota</taxon>
        <taxon>Fungi</taxon>
        <taxon>Dikarya</taxon>
        <taxon>Ascomycota</taxon>
        <taxon>Pezizomycotina</taxon>
        <taxon>Sordariomycetes</taxon>
        <taxon>Sordariomycetidae</taxon>
        <taxon>Sordariales</taxon>
        <taxon>Chaetomiaceae</taxon>
        <taxon>Mycothermus</taxon>
    </lineage>
</organism>
<proteinExistence type="predicted"/>
<accession>A0ABR3VG59</accession>
<feature type="compositionally biased region" description="Low complexity" evidence="1">
    <location>
        <begin position="200"/>
        <end position="222"/>
    </location>
</feature>
<evidence type="ECO:0000313" key="3">
    <source>
        <dbReference type="EMBL" id="KAL1840792.1"/>
    </source>
</evidence>
<gene>
    <name evidence="3" type="ORF">VTJ49DRAFT_7747</name>
</gene>
<keyword evidence="2" id="KW-0472">Membrane</keyword>
<evidence type="ECO:0000313" key="4">
    <source>
        <dbReference type="Proteomes" id="UP001583172"/>
    </source>
</evidence>
<feature type="transmembrane region" description="Helical" evidence="2">
    <location>
        <begin position="67"/>
        <end position="89"/>
    </location>
</feature>
<feature type="transmembrane region" description="Helical" evidence="2">
    <location>
        <begin position="128"/>
        <end position="151"/>
    </location>
</feature>
<keyword evidence="2" id="KW-0812">Transmembrane</keyword>
<feature type="transmembrane region" description="Helical" evidence="2">
    <location>
        <begin position="23"/>
        <end position="47"/>
    </location>
</feature>
<comment type="caution">
    <text evidence="3">The sequence shown here is derived from an EMBL/GenBank/DDBJ whole genome shotgun (WGS) entry which is preliminary data.</text>
</comment>
<protein>
    <submittedName>
        <fullName evidence="3">Uncharacterized protein</fullName>
    </submittedName>
</protein>
<evidence type="ECO:0000256" key="2">
    <source>
        <dbReference type="SAM" id="Phobius"/>
    </source>
</evidence>
<keyword evidence="2" id="KW-1133">Transmembrane helix</keyword>
<name>A0ABR3VG59_HUMIN</name>
<sequence length="251" mass="28027">MAPRPYVVGDSSPFLKRVLIPFWVIRILIMFIQIIVYGLIVAGLGLYKEDAKRLSDQYNTGLNYDAVLAVSVIIMLIVLACLILDIVSIVKRAKRTLSPRFFLIINCIQTTFYLVNFILSMIGPRTAAAIVINVIIFLSFLGLLIYAAVVFHQFRTGKLKGGTYVQTHNPEVHNLVPGSTAYPSQTGSYPPSEYPPKPEQPYYYGQQQQQPAQYAGPQAYEPYAHRPVEYGQAQGVTGAPPQPGYEMQPRP</sequence>
<feature type="transmembrane region" description="Helical" evidence="2">
    <location>
        <begin position="101"/>
        <end position="122"/>
    </location>
</feature>
<reference evidence="3 4" key="1">
    <citation type="journal article" date="2024" name="Commun. Biol.">
        <title>Comparative genomic analysis of thermophilic fungi reveals convergent evolutionary adaptations and gene losses.</title>
        <authorList>
            <person name="Steindorff A.S."/>
            <person name="Aguilar-Pontes M.V."/>
            <person name="Robinson A.J."/>
            <person name="Andreopoulos B."/>
            <person name="LaButti K."/>
            <person name="Kuo A."/>
            <person name="Mondo S."/>
            <person name="Riley R."/>
            <person name="Otillar R."/>
            <person name="Haridas S."/>
            <person name="Lipzen A."/>
            <person name="Grimwood J."/>
            <person name="Schmutz J."/>
            <person name="Clum A."/>
            <person name="Reid I.D."/>
            <person name="Moisan M.C."/>
            <person name="Butler G."/>
            <person name="Nguyen T.T.M."/>
            <person name="Dewar K."/>
            <person name="Conant G."/>
            <person name="Drula E."/>
            <person name="Henrissat B."/>
            <person name="Hansel C."/>
            <person name="Singer S."/>
            <person name="Hutchinson M.I."/>
            <person name="de Vries R.P."/>
            <person name="Natvig D.O."/>
            <person name="Powell A.J."/>
            <person name="Tsang A."/>
            <person name="Grigoriev I.V."/>
        </authorList>
    </citation>
    <scope>NUCLEOTIDE SEQUENCE [LARGE SCALE GENOMIC DNA]</scope>
    <source>
        <strain evidence="3 4">CBS 620.91</strain>
    </source>
</reference>
<dbReference type="Proteomes" id="UP001583172">
    <property type="component" value="Unassembled WGS sequence"/>
</dbReference>
<feature type="region of interest" description="Disordered" evidence="1">
    <location>
        <begin position="182"/>
        <end position="251"/>
    </location>
</feature>